<feature type="transmembrane region" description="Helical" evidence="9">
    <location>
        <begin position="57"/>
        <end position="74"/>
    </location>
</feature>
<gene>
    <name evidence="11" type="ORF">NS331_17280</name>
</gene>
<dbReference type="EMBL" id="LDSL01000113">
    <property type="protein sequence ID" value="KTT17493.1"/>
    <property type="molecule type" value="Genomic_DNA"/>
</dbReference>
<feature type="transmembrane region" description="Helical" evidence="9">
    <location>
        <begin position="207"/>
        <end position="225"/>
    </location>
</feature>
<comment type="subcellular location">
    <subcellularLocation>
        <location evidence="1">Cell membrane</location>
        <topology evidence="1">Multi-pass membrane protein</topology>
    </subcellularLocation>
</comment>
<evidence type="ECO:0000313" key="12">
    <source>
        <dbReference type="Proteomes" id="UP000072741"/>
    </source>
</evidence>
<dbReference type="PATRIC" id="fig|433924.3.peg.409"/>
<feature type="transmembrane region" description="Helical" evidence="9">
    <location>
        <begin position="282"/>
        <end position="303"/>
    </location>
</feature>
<dbReference type="OrthoDB" id="5290247at2"/>
<dbReference type="AlphaFoldDB" id="A0A147GQC8"/>
<evidence type="ECO:0000256" key="7">
    <source>
        <dbReference type="ARBA" id="ARBA00022989"/>
    </source>
</evidence>
<dbReference type="InterPro" id="IPR003439">
    <property type="entry name" value="ABC_transporter-like_ATP-bd"/>
</dbReference>
<keyword evidence="7 9" id="KW-1133">Transmembrane helix</keyword>
<dbReference type="PANTHER" id="PTHR45772">
    <property type="entry name" value="CONSERVED COMPONENT OF ABC TRANSPORTER FOR NATURAL AMINO ACIDS-RELATED"/>
    <property type="match status" value="1"/>
</dbReference>
<dbReference type="GO" id="GO:1903806">
    <property type="term" value="P:L-isoleucine import across plasma membrane"/>
    <property type="evidence" value="ECO:0007669"/>
    <property type="project" value="TreeGrafter"/>
</dbReference>
<feature type="domain" description="ABC transporter" evidence="10">
    <location>
        <begin position="338"/>
        <end position="585"/>
    </location>
</feature>
<keyword evidence="6" id="KW-0067">ATP-binding</keyword>
<proteinExistence type="predicted"/>
<dbReference type="Proteomes" id="UP000072741">
    <property type="component" value="Unassembled WGS sequence"/>
</dbReference>
<dbReference type="Pfam" id="PF02653">
    <property type="entry name" value="BPD_transp_2"/>
    <property type="match status" value="1"/>
</dbReference>
<dbReference type="FunFam" id="3.40.50.300:FF:000421">
    <property type="entry name" value="Branched-chain amino acid ABC transporter ATP-binding protein"/>
    <property type="match status" value="1"/>
</dbReference>
<keyword evidence="12" id="KW-1185">Reference proteome</keyword>
<evidence type="ECO:0000256" key="6">
    <source>
        <dbReference type="ARBA" id="ARBA00022840"/>
    </source>
</evidence>
<evidence type="ECO:0000256" key="8">
    <source>
        <dbReference type="ARBA" id="ARBA00023136"/>
    </source>
</evidence>
<dbReference type="GO" id="GO:0005304">
    <property type="term" value="F:L-valine transmembrane transporter activity"/>
    <property type="evidence" value="ECO:0007669"/>
    <property type="project" value="TreeGrafter"/>
</dbReference>
<dbReference type="GO" id="GO:0005886">
    <property type="term" value="C:plasma membrane"/>
    <property type="evidence" value="ECO:0007669"/>
    <property type="project" value="UniProtKB-SubCell"/>
</dbReference>
<feature type="transmembrane region" description="Helical" evidence="9">
    <location>
        <begin position="32"/>
        <end position="50"/>
    </location>
</feature>
<organism evidence="11 12">
    <name type="scientific">Pseudacidovorax intermedius</name>
    <dbReference type="NCBI Taxonomy" id="433924"/>
    <lineage>
        <taxon>Bacteria</taxon>
        <taxon>Pseudomonadati</taxon>
        <taxon>Pseudomonadota</taxon>
        <taxon>Betaproteobacteria</taxon>
        <taxon>Burkholderiales</taxon>
        <taxon>Comamonadaceae</taxon>
        <taxon>Pseudacidovorax</taxon>
    </lineage>
</organism>
<dbReference type="InterPro" id="IPR003593">
    <property type="entry name" value="AAA+_ATPase"/>
</dbReference>
<dbReference type="Pfam" id="PF00005">
    <property type="entry name" value="ABC_tran"/>
    <property type="match status" value="1"/>
</dbReference>
<dbReference type="CDD" id="cd03219">
    <property type="entry name" value="ABC_Mj1267_LivG_branched"/>
    <property type="match status" value="1"/>
</dbReference>
<keyword evidence="3" id="KW-1003">Cell membrane</keyword>
<dbReference type="GO" id="GO:0042941">
    <property type="term" value="P:D-alanine transmembrane transport"/>
    <property type="evidence" value="ECO:0007669"/>
    <property type="project" value="TreeGrafter"/>
</dbReference>
<dbReference type="GO" id="GO:0015808">
    <property type="term" value="P:L-alanine transport"/>
    <property type="evidence" value="ECO:0007669"/>
    <property type="project" value="TreeGrafter"/>
</dbReference>
<dbReference type="PANTHER" id="PTHR45772:SF7">
    <property type="entry name" value="AMINO ACID ABC TRANSPORTER ATP-BINDING PROTEIN"/>
    <property type="match status" value="1"/>
</dbReference>
<feature type="transmembrane region" description="Helical" evidence="9">
    <location>
        <begin position="109"/>
        <end position="127"/>
    </location>
</feature>
<dbReference type="Gene3D" id="3.40.50.300">
    <property type="entry name" value="P-loop containing nucleotide triphosphate hydrolases"/>
    <property type="match status" value="1"/>
</dbReference>
<accession>A0A147GQC8</accession>
<keyword evidence="5" id="KW-0547">Nucleotide-binding</keyword>
<dbReference type="PROSITE" id="PS50893">
    <property type="entry name" value="ABC_TRANSPORTER_2"/>
    <property type="match status" value="1"/>
</dbReference>
<dbReference type="GO" id="GO:1903805">
    <property type="term" value="P:L-valine import across plasma membrane"/>
    <property type="evidence" value="ECO:0007669"/>
    <property type="project" value="TreeGrafter"/>
</dbReference>
<protein>
    <submittedName>
        <fullName evidence="11">Sugar ABC transporter ATPase</fullName>
    </submittedName>
</protein>
<evidence type="ECO:0000256" key="2">
    <source>
        <dbReference type="ARBA" id="ARBA00022448"/>
    </source>
</evidence>
<evidence type="ECO:0000259" key="10">
    <source>
        <dbReference type="PROSITE" id="PS50893"/>
    </source>
</evidence>
<name>A0A147GQC8_9BURK</name>
<feature type="transmembrane region" description="Helical" evidence="9">
    <location>
        <begin position="158"/>
        <end position="177"/>
    </location>
</feature>
<dbReference type="SUPFAM" id="SSF52540">
    <property type="entry name" value="P-loop containing nucleoside triphosphate hydrolases"/>
    <property type="match status" value="1"/>
</dbReference>
<dbReference type="Pfam" id="PF12399">
    <property type="entry name" value="BCA_ABC_TP_C"/>
    <property type="match status" value="1"/>
</dbReference>
<dbReference type="InterPro" id="IPR027417">
    <property type="entry name" value="P-loop_NTPase"/>
</dbReference>
<evidence type="ECO:0000256" key="9">
    <source>
        <dbReference type="SAM" id="Phobius"/>
    </source>
</evidence>
<evidence type="ECO:0000256" key="4">
    <source>
        <dbReference type="ARBA" id="ARBA00022692"/>
    </source>
</evidence>
<dbReference type="CDD" id="cd06581">
    <property type="entry name" value="TM_PBP1_LivM_like"/>
    <property type="match status" value="1"/>
</dbReference>
<evidence type="ECO:0000256" key="1">
    <source>
        <dbReference type="ARBA" id="ARBA00004651"/>
    </source>
</evidence>
<dbReference type="SMART" id="SM00382">
    <property type="entry name" value="AAA"/>
    <property type="match status" value="1"/>
</dbReference>
<evidence type="ECO:0000313" key="11">
    <source>
        <dbReference type="EMBL" id="KTT17493.1"/>
    </source>
</evidence>
<comment type="caution">
    <text evidence="11">The sequence shown here is derived from an EMBL/GenBank/DDBJ whole genome shotgun (WGS) entry which is preliminary data.</text>
</comment>
<dbReference type="GO" id="GO:0015192">
    <property type="term" value="F:L-phenylalanine transmembrane transporter activity"/>
    <property type="evidence" value="ECO:0007669"/>
    <property type="project" value="TreeGrafter"/>
</dbReference>
<feature type="transmembrane region" description="Helical" evidence="9">
    <location>
        <begin position="257"/>
        <end position="276"/>
    </location>
</feature>
<dbReference type="InterPro" id="IPR051120">
    <property type="entry name" value="ABC_AA/LPS_Transport"/>
</dbReference>
<evidence type="ECO:0000256" key="5">
    <source>
        <dbReference type="ARBA" id="ARBA00022741"/>
    </source>
</evidence>
<dbReference type="InterPro" id="IPR032823">
    <property type="entry name" value="BCA_ABC_TP_C"/>
</dbReference>
<sequence length="610" mass="64300">MNNARHVVGVLLVAAAVIGATALVDNDYYLRIVFMMCVYYLCAAGMNVLVGFAGQKSLGQAGLFAAGAYAVALLTSRTEISPWLALVAAAAVSALCGVLIALPSLRVKGPYLAMVTLAFGIVVEKLVGEWTDVFGGAQGIYGIRPITWNGQPLSPAQWVGFGVVLCALTHLLLRNLLAGRFGRALLSLQADEIASSSVGVRVYRAKVIAFVVAAVTCGVAGALVAQQNQYINSDFITFHLSIFILLLVLFGGAGSTYGPLVGTVVLTAVDAALSRWPSAQHFLYGFLLLFALYAMPGGVTGLFRRGAGRAADKPPADAPATNPAPMLRIGPQADGELLVVQGLTKAYGGVKPAQDVSFRLQRGHIHALIGPNGAGKSTMINMLTGVVAPSAGSIRFLGREIAGRPVHEICCLGMGRTFQNLRLFSELSVLDNVMLGRHSRMRNGFFASLLALPAARREEAATRERALQLLALVDLGHLAHQPAGSLPYGLQRRAELARALATEPQLLLLDEPAAGLNPQETAELGQLLLRIGRCGVSILMVEHHMDLVMAVSDHVIVLDYGIKIAEGTPAEVQCDPRVVEAYLGTDEPASEADPAPAGPAPVLSLERCAA</sequence>
<keyword evidence="2" id="KW-0813">Transport</keyword>
<keyword evidence="8 9" id="KW-0472">Membrane</keyword>
<keyword evidence="4 9" id="KW-0812">Transmembrane</keyword>
<dbReference type="RefSeq" id="WP_058643200.1">
    <property type="nucleotide sequence ID" value="NZ_LDSL01000113.1"/>
</dbReference>
<dbReference type="GO" id="GO:0005524">
    <property type="term" value="F:ATP binding"/>
    <property type="evidence" value="ECO:0007669"/>
    <property type="project" value="UniProtKB-KW"/>
</dbReference>
<feature type="transmembrane region" description="Helical" evidence="9">
    <location>
        <begin position="80"/>
        <end position="102"/>
    </location>
</feature>
<dbReference type="InterPro" id="IPR043428">
    <property type="entry name" value="LivM-like"/>
</dbReference>
<evidence type="ECO:0000256" key="3">
    <source>
        <dbReference type="ARBA" id="ARBA00022475"/>
    </source>
</evidence>
<dbReference type="GO" id="GO:0016887">
    <property type="term" value="F:ATP hydrolysis activity"/>
    <property type="evidence" value="ECO:0007669"/>
    <property type="project" value="InterPro"/>
</dbReference>
<dbReference type="GO" id="GO:0015188">
    <property type="term" value="F:L-isoleucine transmembrane transporter activity"/>
    <property type="evidence" value="ECO:0007669"/>
    <property type="project" value="TreeGrafter"/>
</dbReference>
<reference evidence="11 12" key="1">
    <citation type="journal article" date="2016" name="Front. Microbiol.">
        <title>Genomic Resource of Rice Seed Associated Bacteria.</title>
        <authorList>
            <person name="Midha S."/>
            <person name="Bansal K."/>
            <person name="Sharma S."/>
            <person name="Kumar N."/>
            <person name="Patil P.P."/>
            <person name="Chaudhry V."/>
            <person name="Patil P.B."/>
        </authorList>
    </citation>
    <scope>NUCLEOTIDE SEQUENCE [LARGE SCALE GENOMIC DNA]</scope>
    <source>
        <strain evidence="11 12">NS331</strain>
    </source>
</reference>
<dbReference type="InterPro" id="IPR001851">
    <property type="entry name" value="ABC_transp_permease"/>
</dbReference>